<evidence type="ECO:0000256" key="2">
    <source>
        <dbReference type="ARBA" id="ARBA00022679"/>
    </source>
</evidence>
<evidence type="ECO:0000256" key="3">
    <source>
        <dbReference type="ARBA" id="ARBA00022691"/>
    </source>
</evidence>
<evidence type="ECO:0000256" key="1">
    <source>
        <dbReference type="ARBA" id="ARBA00022603"/>
    </source>
</evidence>
<dbReference type="PANTHER" id="PTHR43464">
    <property type="entry name" value="METHYLTRANSFERASE"/>
    <property type="match status" value="1"/>
</dbReference>
<keyword evidence="2" id="KW-0808">Transferase</keyword>
<dbReference type="CDD" id="cd02440">
    <property type="entry name" value="AdoMet_MTases"/>
    <property type="match status" value="1"/>
</dbReference>
<gene>
    <name evidence="5" type="ORF">KSB_23140</name>
</gene>
<name>A0ABQ3UM54_9CHLR</name>
<dbReference type="Gene3D" id="3.40.50.150">
    <property type="entry name" value="Vaccinia Virus protein VP39"/>
    <property type="match status" value="1"/>
</dbReference>
<evidence type="ECO:0000313" key="6">
    <source>
        <dbReference type="Proteomes" id="UP000654345"/>
    </source>
</evidence>
<proteinExistence type="predicted"/>
<dbReference type="Proteomes" id="UP000654345">
    <property type="component" value="Unassembled WGS sequence"/>
</dbReference>
<keyword evidence="6" id="KW-1185">Reference proteome</keyword>
<dbReference type="PANTHER" id="PTHR43464:SF19">
    <property type="entry name" value="UBIQUINONE BIOSYNTHESIS O-METHYLTRANSFERASE, MITOCHONDRIAL"/>
    <property type="match status" value="1"/>
</dbReference>
<organism evidence="5 6">
    <name type="scientific">Ktedonobacter robiniae</name>
    <dbReference type="NCBI Taxonomy" id="2778365"/>
    <lineage>
        <taxon>Bacteria</taxon>
        <taxon>Bacillati</taxon>
        <taxon>Chloroflexota</taxon>
        <taxon>Ktedonobacteria</taxon>
        <taxon>Ktedonobacterales</taxon>
        <taxon>Ktedonobacteraceae</taxon>
        <taxon>Ktedonobacter</taxon>
    </lineage>
</organism>
<comment type="caution">
    <text evidence="5">The sequence shown here is derived from an EMBL/GenBank/DDBJ whole genome shotgun (WGS) entry which is preliminary data.</text>
</comment>
<feature type="domain" description="Methyltransferase" evidence="4">
    <location>
        <begin position="71"/>
        <end position="163"/>
    </location>
</feature>
<evidence type="ECO:0000313" key="5">
    <source>
        <dbReference type="EMBL" id="GHO53839.1"/>
    </source>
</evidence>
<keyword evidence="1" id="KW-0489">Methyltransferase</keyword>
<dbReference type="RefSeq" id="WP_201370615.1">
    <property type="nucleotide sequence ID" value="NZ_BNJG01000001.1"/>
</dbReference>
<dbReference type="Pfam" id="PF13649">
    <property type="entry name" value="Methyltransf_25"/>
    <property type="match status" value="1"/>
</dbReference>
<evidence type="ECO:0000259" key="4">
    <source>
        <dbReference type="Pfam" id="PF13649"/>
    </source>
</evidence>
<reference evidence="5 6" key="1">
    <citation type="journal article" date="2021" name="Int. J. Syst. Evol. Microbiol.">
        <title>Reticulibacter mediterranei gen. nov., sp. nov., within the new family Reticulibacteraceae fam. nov., and Ktedonospora formicarum gen. nov., sp. nov., Ktedonobacter robiniae sp. nov., Dictyobacter formicarum sp. nov. and Dictyobacter arantiisoli sp. nov., belonging to the class Ktedonobacteria.</title>
        <authorList>
            <person name="Yabe S."/>
            <person name="Zheng Y."/>
            <person name="Wang C.M."/>
            <person name="Sakai Y."/>
            <person name="Abe K."/>
            <person name="Yokota A."/>
            <person name="Donadio S."/>
            <person name="Cavaletti L."/>
            <person name="Monciardini P."/>
        </authorList>
    </citation>
    <scope>NUCLEOTIDE SEQUENCE [LARGE SCALE GENOMIC DNA]</scope>
    <source>
        <strain evidence="5 6">SOSP1-30</strain>
    </source>
</reference>
<dbReference type="EMBL" id="BNJG01000001">
    <property type="protein sequence ID" value="GHO53839.1"/>
    <property type="molecule type" value="Genomic_DNA"/>
</dbReference>
<sequence>MTLDEQQAREKAQHLYDTYTSRGDVLNYFSTLYQQAQGDASAIPWADQQVNTHFKDWAERQQLQGNNRRALVVGCGLGDDAEYLASLGFQVTAFDIAPEAIEWSKRRFPETQVHYEAANLFALPQAWQQTFDFILEIYTIQTLPHELRSRAMECISLCLAPDGNLLVICRGTENEERDGKIPSPLSRQSLSVFQSCGLQEVAFDDFYDQEEPPRRRFRIHYHLSNTPSNS</sequence>
<dbReference type="SUPFAM" id="SSF53335">
    <property type="entry name" value="S-adenosyl-L-methionine-dependent methyltransferases"/>
    <property type="match status" value="1"/>
</dbReference>
<accession>A0ABQ3UM54</accession>
<keyword evidence="3" id="KW-0949">S-adenosyl-L-methionine</keyword>
<dbReference type="InterPro" id="IPR029063">
    <property type="entry name" value="SAM-dependent_MTases_sf"/>
</dbReference>
<dbReference type="InterPro" id="IPR041698">
    <property type="entry name" value="Methyltransf_25"/>
</dbReference>
<protein>
    <recommendedName>
        <fullName evidence="4">Methyltransferase domain-containing protein</fullName>
    </recommendedName>
</protein>